<dbReference type="InterPro" id="IPR007511">
    <property type="entry name" value="DUF501"/>
</dbReference>
<dbReference type="CDD" id="cd24119">
    <property type="entry name" value="ASKHA_NBD_MtPPX2-like"/>
    <property type="match status" value="1"/>
</dbReference>
<dbReference type="PANTHER" id="PTHR30005:SF13">
    <property type="entry name" value="EXOPOLYPHOSPHATASE 2"/>
    <property type="match status" value="1"/>
</dbReference>
<accession>A0A6J7GZW2</accession>
<sequence length="467" mass="50748">MNNDFVASPRDREIVAQLLGREPSGLFAVVVRDNDGVPVVIKNSPFLADGTPMPTLYWLCSPDALIAVSRLEAAGGVNEAEAEVDAPALENAHRQYQAERDAYIPLDHVGPRPSGGVAGTRIGVKCLHAHYAWFLAGGDDPVGRWVAERLAKHDHVPTIDNSQLGNVAAIDIGTNSTNLLIVDRDGRTLERRVTVTRLGQGVDQTRNLSPEAIERTINCLSMYRGLLDQHHSPNLRIVASSASRDALNRDEFFDQAEKVLGVRPELVSGEEEARLAYRGCTSQLVPDPNGHLIIDIGGGSTELIVGTTQLSQAYSIDVGAVRMTERHLRHDPPQPEELLNAIGEVEDFFEDVLRTNPSIKHVRQIIGTAGTIVTIAAIEIGQQVFDANELHGFKLTRDAIEDVFRTLATESLVDRKHNPGLPPERADVIVGGCCVLVALMRSLDADDLIVSTNNILDGVCAELLINL</sequence>
<evidence type="ECO:0000313" key="2">
    <source>
        <dbReference type="EMBL" id="CAB4914217.1"/>
    </source>
</evidence>
<dbReference type="InterPro" id="IPR050273">
    <property type="entry name" value="GppA/Ppx_hydrolase"/>
</dbReference>
<dbReference type="Pfam" id="PF02541">
    <property type="entry name" value="Ppx-GppA"/>
    <property type="match status" value="1"/>
</dbReference>
<dbReference type="GO" id="GO:0016462">
    <property type="term" value="F:pyrophosphatase activity"/>
    <property type="evidence" value="ECO:0007669"/>
    <property type="project" value="TreeGrafter"/>
</dbReference>
<evidence type="ECO:0000259" key="1">
    <source>
        <dbReference type="Pfam" id="PF02541"/>
    </source>
</evidence>
<dbReference type="Pfam" id="PF04417">
    <property type="entry name" value="DUF501"/>
    <property type="match status" value="1"/>
</dbReference>
<gene>
    <name evidence="2" type="ORF">UFOPK3494_01717</name>
</gene>
<name>A0A6J7GZW2_9ZZZZ</name>
<reference evidence="2" key="1">
    <citation type="submission" date="2020-05" db="EMBL/GenBank/DDBJ databases">
        <authorList>
            <person name="Chiriac C."/>
            <person name="Salcher M."/>
            <person name="Ghai R."/>
            <person name="Kavagutti S V."/>
        </authorList>
    </citation>
    <scope>NUCLEOTIDE SEQUENCE</scope>
</reference>
<dbReference type="SUPFAM" id="SSF53067">
    <property type="entry name" value="Actin-like ATPase domain"/>
    <property type="match status" value="2"/>
</dbReference>
<dbReference type="InterPro" id="IPR003695">
    <property type="entry name" value="Ppx_GppA_N"/>
</dbReference>
<dbReference type="EMBL" id="CAFBMF010000170">
    <property type="protein sequence ID" value="CAB4914217.1"/>
    <property type="molecule type" value="Genomic_DNA"/>
</dbReference>
<feature type="domain" description="Ppx/GppA phosphatase N-terminal" evidence="1">
    <location>
        <begin position="188"/>
        <end position="464"/>
    </location>
</feature>
<dbReference type="InterPro" id="IPR043129">
    <property type="entry name" value="ATPase_NBD"/>
</dbReference>
<dbReference type="PANTHER" id="PTHR30005">
    <property type="entry name" value="EXOPOLYPHOSPHATASE"/>
    <property type="match status" value="1"/>
</dbReference>
<dbReference type="Gene3D" id="3.30.420.150">
    <property type="entry name" value="Exopolyphosphatase. Domain 2"/>
    <property type="match status" value="1"/>
</dbReference>
<protein>
    <submittedName>
        <fullName evidence="2">Unannotated protein</fullName>
    </submittedName>
</protein>
<dbReference type="Gene3D" id="3.30.420.40">
    <property type="match status" value="1"/>
</dbReference>
<organism evidence="2">
    <name type="scientific">freshwater metagenome</name>
    <dbReference type="NCBI Taxonomy" id="449393"/>
    <lineage>
        <taxon>unclassified sequences</taxon>
        <taxon>metagenomes</taxon>
        <taxon>ecological metagenomes</taxon>
    </lineage>
</organism>
<dbReference type="AlphaFoldDB" id="A0A6J7GZW2"/>
<proteinExistence type="predicted"/>